<organism evidence="2 3">
    <name type="scientific">Musa balbisiana</name>
    <name type="common">Banana</name>
    <dbReference type="NCBI Taxonomy" id="52838"/>
    <lineage>
        <taxon>Eukaryota</taxon>
        <taxon>Viridiplantae</taxon>
        <taxon>Streptophyta</taxon>
        <taxon>Embryophyta</taxon>
        <taxon>Tracheophyta</taxon>
        <taxon>Spermatophyta</taxon>
        <taxon>Magnoliopsida</taxon>
        <taxon>Liliopsida</taxon>
        <taxon>Zingiberales</taxon>
        <taxon>Musaceae</taxon>
        <taxon>Musa</taxon>
    </lineage>
</organism>
<dbReference type="EMBL" id="PYDT01000001">
    <property type="protein sequence ID" value="THU72436.1"/>
    <property type="molecule type" value="Genomic_DNA"/>
</dbReference>
<proteinExistence type="predicted"/>
<keyword evidence="3" id="KW-1185">Reference proteome</keyword>
<dbReference type="Proteomes" id="UP000317650">
    <property type="component" value="Chromosome 4"/>
</dbReference>
<evidence type="ECO:0000313" key="2">
    <source>
        <dbReference type="EMBL" id="THU72436.1"/>
    </source>
</evidence>
<accession>A0A4S8KBG9</accession>
<comment type="caution">
    <text evidence="2">The sequence shown here is derived from an EMBL/GenBank/DDBJ whole genome shotgun (WGS) entry which is preliminary data.</text>
</comment>
<feature type="region of interest" description="Disordered" evidence="1">
    <location>
        <begin position="1"/>
        <end position="46"/>
    </location>
</feature>
<dbReference type="AlphaFoldDB" id="A0A4S8KBG9"/>
<gene>
    <name evidence="2" type="ORF">C4D60_Mb04t12110</name>
</gene>
<protein>
    <submittedName>
        <fullName evidence="2">Uncharacterized protein</fullName>
    </submittedName>
</protein>
<reference evidence="2 3" key="1">
    <citation type="journal article" date="2019" name="Nat. Plants">
        <title>Genome sequencing of Musa balbisiana reveals subgenome evolution and function divergence in polyploid bananas.</title>
        <authorList>
            <person name="Yao X."/>
        </authorList>
    </citation>
    <scope>NUCLEOTIDE SEQUENCE [LARGE SCALE GENOMIC DNA]</scope>
    <source>
        <strain evidence="3">cv. DH-PKW</strain>
        <tissue evidence="2">Leaves</tissue>
    </source>
</reference>
<evidence type="ECO:0000313" key="3">
    <source>
        <dbReference type="Proteomes" id="UP000317650"/>
    </source>
</evidence>
<name>A0A4S8KBG9_MUSBA</name>
<sequence>MRGRNGEAAGERGGPQTAAESSVEEKGGDSIEWLGTSIPESTTHTELLRARDPIDRRSRRFRPHEIKLTFQSLFLQPQA</sequence>
<evidence type="ECO:0000256" key="1">
    <source>
        <dbReference type="SAM" id="MobiDB-lite"/>
    </source>
</evidence>